<dbReference type="PANTHER" id="PTHR31066">
    <property type="entry name" value="OS05G0427100 PROTEIN-RELATED"/>
    <property type="match status" value="1"/>
</dbReference>
<organism evidence="2 3">
    <name type="scientific">Glycine soja</name>
    <name type="common">Wild soybean</name>
    <dbReference type="NCBI Taxonomy" id="3848"/>
    <lineage>
        <taxon>Eukaryota</taxon>
        <taxon>Viridiplantae</taxon>
        <taxon>Streptophyta</taxon>
        <taxon>Embryophyta</taxon>
        <taxon>Tracheophyta</taxon>
        <taxon>Spermatophyta</taxon>
        <taxon>Magnoliopsida</taxon>
        <taxon>eudicotyledons</taxon>
        <taxon>Gunneridae</taxon>
        <taxon>Pentapetalae</taxon>
        <taxon>rosids</taxon>
        <taxon>fabids</taxon>
        <taxon>Fabales</taxon>
        <taxon>Fabaceae</taxon>
        <taxon>Papilionoideae</taxon>
        <taxon>50 kb inversion clade</taxon>
        <taxon>NPAAA clade</taxon>
        <taxon>indigoferoid/millettioid clade</taxon>
        <taxon>Phaseoleae</taxon>
        <taxon>Glycine</taxon>
        <taxon>Glycine subgen. Soja</taxon>
    </lineage>
</organism>
<dbReference type="InterPro" id="IPR053198">
    <property type="entry name" value="Gynoecium_Dev_Regulator"/>
</dbReference>
<evidence type="ECO:0000313" key="3">
    <source>
        <dbReference type="Proteomes" id="UP000289340"/>
    </source>
</evidence>
<proteinExistence type="predicted"/>
<gene>
    <name evidence="2" type="ORF">D0Y65_011330</name>
</gene>
<evidence type="ECO:0000313" key="2">
    <source>
        <dbReference type="EMBL" id="RZC11042.1"/>
    </source>
</evidence>
<keyword evidence="3" id="KW-1185">Reference proteome</keyword>
<dbReference type="Pfam" id="PF00564">
    <property type="entry name" value="PB1"/>
    <property type="match status" value="1"/>
</dbReference>
<dbReference type="EMBL" id="QZWG01000005">
    <property type="protein sequence ID" value="RZC11042.1"/>
    <property type="molecule type" value="Genomic_DNA"/>
</dbReference>
<dbReference type="InterPro" id="IPR000270">
    <property type="entry name" value="PB1_dom"/>
</dbReference>
<evidence type="ECO:0000259" key="1">
    <source>
        <dbReference type="SMART" id="SM00666"/>
    </source>
</evidence>
<feature type="domain" description="PB1" evidence="1">
    <location>
        <begin position="16"/>
        <end position="88"/>
    </location>
</feature>
<dbReference type="Proteomes" id="UP000289340">
    <property type="component" value="Chromosome 5"/>
</dbReference>
<dbReference type="AlphaFoldDB" id="A0A445KJE4"/>
<protein>
    <recommendedName>
        <fullName evidence="1">PB1 domain-containing protein</fullName>
    </recommendedName>
</protein>
<reference evidence="2 3" key="1">
    <citation type="submission" date="2018-09" db="EMBL/GenBank/DDBJ databases">
        <title>A high-quality reference genome of wild soybean provides a powerful tool to mine soybean genomes.</title>
        <authorList>
            <person name="Xie M."/>
            <person name="Chung C.Y.L."/>
            <person name="Li M.-W."/>
            <person name="Wong F.-L."/>
            <person name="Chan T.-F."/>
            <person name="Lam H.-M."/>
        </authorList>
    </citation>
    <scope>NUCLEOTIDE SEQUENCE [LARGE SCALE GENOMIC DNA]</scope>
    <source>
        <strain evidence="3">cv. W05</strain>
        <tissue evidence="2">Hypocotyl of etiolated seedlings</tissue>
    </source>
</reference>
<accession>A0A445KJE4</accession>
<dbReference type="SUPFAM" id="SSF54277">
    <property type="entry name" value="CAD &amp; PB1 domains"/>
    <property type="match status" value="1"/>
</dbReference>
<dbReference type="PANTHER" id="PTHR31066:SF100">
    <property type="entry name" value="PB1 DOMAIN-CONTAINING PROTEIN"/>
    <property type="match status" value="1"/>
</dbReference>
<name>A0A445KJE4_GLYSO</name>
<comment type="caution">
    <text evidence="2">The sequence shown here is derived from an EMBL/GenBank/DDBJ whole genome shotgun (WGS) entry which is preliminary data.</text>
</comment>
<sequence>MIPLKRNLSCKIQPRTHDNQLSYVVGDTTILAVDRSVMFPAFLSKLAGEDLDALISVTNDDDLEHMMLEYERLYRPNLKPIRMRLFLFTLSN</sequence>
<dbReference type="SMART" id="SM00666">
    <property type="entry name" value="PB1"/>
    <property type="match status" value="1"/>
</dbReference>